<reference evidence="5 6" key="1">
    <citation type="journal article" date="2011" name="J. Bacteriol.">
        <title>Genome sequence of the ethanol-producing Zymomonas mobilis subsp. mobilis lectotype strain ATCC 10988.</title>
        <authorList>
            <person name="Pappas K.M."/>
            <person name="Kouvelis V.N."/>
            <person name="Saunders E."/>
            <person name="Brettin T.S."/>
            <person name="Bruce D."/>
            <person name="Detter C."/>
            <person name="Balakireva M."/>
            <person name="Han C.S."/>
            <person name="Savvakis G."/>
            <person name="Kyrpides N.C."/>
            <person name="Typas M.A."/>
        </authorList>
    </citation>
    <scope>NUCLEOTIDE SEQUENCE [LARGE SCALE GENOMIC DNA]</scope>
    <source>
        <strain evidence="6">ATCC 10988 / DSM 424 / CCUG 17860 / LMG 404 / NCIMB 8938 / NRRL B-806 / ZM1</strain>
    </source>
</reference>
<dbReference type="KEGG" id="zmm:Zmob_0317"/>
<dbReference type="eggNOG" id="COG0071">
    <property type="taxonomic scope" value="Bacteria"/>
</dbReference>
<dbReference type="CDD" id="cd06470">
    <property type="entry name" value="ACD_IbpA-B_like"/>
    <property type="match status" value="1"/>
</dbReference>
<dbReference type="InterPro" id="IPR002068">
    <property type="entry name" value="A-crystallin/Hsp20_dom"/>
</dbReference>
<dbReference type="Proteomes" id="UP000001494">
    <property type="component" value="Chromosome"/>
</dbReference>
<evidence type="ECO:0000256" key="2">
    <source>
        <dbReference type="PROSITE-ProRule" id="PRU00285"/>
    </source>
</evidence>
<feature type="domain" description="SHSP" evidence="4">
    <location>
        <begin position="28"/>
        <end position="141"/>
    </location>
</feature>
<dbReference type="SUPFAM" id="SSF49764">
    <property type="entry name" value="HSP20-like chaperones"/>
    <property type="match status" value="1"/>
</dbReference>
<dbReference type="GeneID" id="79903866"/>
<dbReference type="PANTHER" id="PTHR47062:SF1">
    <property type="entry name" value="SMALL HEAT SHOCK PROTEIN IBPA"/>
    <property type="match status" value="1"/>
</dbReference>
<dbReference type="PROSITE" id="PS01031">
    <property type="entry name" value="SHSP"/>
    <property type="match status" value="1"/>
</dbReference>
<name>A0A0H3G0F5_ZYMMA</name>
<evidence type="ECO:0000259" key="4">
    <source>
        <dbReference type="PROSITE" id="PS01031"/>
    </source>
</evidence>
<dbReference type="RefSeq" id="WP_011240842.1">
    <property type="nucleotide sequence ID" value="NC_017262.1"/>
</dbReference>
<gene>
    <name evidence="5" type="ordered locus">Zmob_0317</name>
</gene>
<dbReference type="InterPro" id="IPR008978">
    <property type="entry name" value="HSP20-like_chaperone"/>
</dbReference>
<evidence type="ECO:0000256" key="1">
    <source>
        <dbReference type="ARBA" id="ARBA00023016"/>
    </source>
</evidence>
<protein>
    <submittedName>
        <fullName evidence="5">Heat shock protein Hsp20</fullName>
    </submittedName>
</protein>
<dbReference type="HOGENOM" id="CLU_046737_4_1_5"/>
<dbReference type="Gene3D" id="2.60.40.790">
    <property type="match status" value="1"/>
</dbReference>
<organism evidence="5 6">
    <name type="scientific">Zymomonas mobilis subsp. mobilis (strain ATCC 10988 / DSM 424 / LMG 404 / NCIMB 8938 / NRRL B-806 / ZM1)</name>
    <dbReference type="NCBI Taxonomy" id="555217"/>
    <lineage>
        <taxon>Bacteria</taxon>
        <taxon>Pseudomonadati</taxon>
        <taxon>Pseudomonadota</taxon>
        <taxon>Alphaproteobacteria</taxon>
        <taxon>Sphingomonadales</taxon>
        <taxon>Zymomonadaceae</taxon>
        <taxon>Zymomonas</taxon>
    </lineage>
</organism>
<dbReference type="OrthoDB" id="9810618at2"/>
<dbReference type="InterPro" id="IPR037913">
    <property type="entry name" value="ACD_IbpA/B"/>
</dbReference>
<evidence type="ECO:0000256" key="3">
    <source>
        <dbReference type="RuleBase" id="RU003616"/>
    </source>
</evidence>
<accession>A0A0H3G0F5</accession>
<evidence type="ECO:0000313" key="5">
    <source>
        <dbReference type="EMBL" id="AEH62167.1"/>
    </source>
</evidence>
<dbReference type="EMBL" id="CP002850">
    <property type="protein sequence ID" value="AEH62167.1"/>
    <property type="molecule type" value="Genomic_DNA"/>
</dbReference>
<dbReference type="AlphaFoldDB" id="A0A0H3G0F5"/>
<keyword evidence="1 5" id="KW-0346">Stress response</keyword>
<sequence length="162" mass="18216">MRAFDLTPFLRSSVGFENINRLVDLASRGESESFPPYNIEKLAENRYCISMAVAGFSKDELDVTVQENVLTITGRATETANKEGREYLHRGIAKRSFERRFQLADTIKIVGADYKDGLLNIELDRVVPEQKKPRKIEIGGAKDEQPKIEGDVVDAKLKQQAA</sequence>
<comment type="similarity">
    <text evidence="2 3">Belongs to the small heat shock protein (HSP20) family.</text>
</comment>
<proteinExistence type="inferred from homology"/>
<evidence type="ECO:0000313" key="6">
    <source>
        <dbReference type="Proteomes" id="UP000001494"/>
    </source>
</evidence>
<dbReference type="Pfam" id="PF00011">
    <property type="entry name" value="HSP20"/>
    <property type="match status" value="1"/>
</dbReference>
<dbReference type="PANTHER" id="PTHR47062">
    <property type="match status" value="1"/>
</dbReference>